<evidence type="ECO:0000256" key="3">
    <source>
        <dbReference type="ARBA" id="ARBA00023159"/>
    </source>
</evidence>
<dbReference type="Pfam" id="PF05043">
    <property type="entry name" value="Mga"/>
    <property type="match status" value="1"/>
</dbReference>
<dbReference type="InterPro" id="IPR002178">
    <property type="entry name" value="PTS_EIIA_type-2_dom"/>
</dbReference>
<dbReference type="Pfam" id="PF08279">
    <property type="entry name" value="HTH_11"/>
    <property type="match status" value="1"/>
</dbReference>
<feature type="domain" description="PTS EIIA type-2" evidence="5">
    <location>
        <begin position="487"/>
        <end position="627"/>
    </location>
</feature>
<evidence type="ECO:0000259" key="5">
    <source>
        <dbReference type="PROSITE" id="PS51094"/>
    </source>
</evidence>
<dbReference type="RefSeq" id="WP_209687217.1">
    <property type="nucleotide sequence ID" value="NZ_JAGGLU010000010.1"/>
</dbReference>
<evidence type="ECO:0000313" key="8">
    <source>
        <dbReference type="Proteomes" id="UP001519292"/>
    </source>
</evidence>
<dbReference type="Proteomes" id="UP001519292">
    <property type="component" value="Unassembled WGS sequence"/>
</dbReference>
<protein>
    <submittedName>
        <fullName evidence="7">Lichenan operon transcriptional antiterminator</fullName>
    </submittedName>
</protein>
<dbReference type="SUPFAM" id="SSF63520">
    <property type="entry name" value="PTS-regulatory domain, PRD"/>
    <property type="match status" value="2"/>
</dbReference>
<organism evidence="7 8">
    <name type="scientific">Lactobacillus colini</name>
    <dbReference type="NCBI Taxonomy" id="1819254"/>
    <lineage>
        <taxon>Bacteria</taxon>
        <taxon>Bacillati</taxon>
        <taxon>Bacillota</taxon>
        <taxon>Bacilli</taxon>
        <taxon>Lactobacillales</taxon>
        <taxon>Lactobacillaceae</taxon>
        <taxon>Lactobacillus</taxon>
    </lineage>
</organism>
<dbReference type="InterPro" id="IPR050661">
    <property type="entry name" value="BglG_antiterminators"/>
</dbReference>
<accession>A0ABS4MFN8</accession>
<keyword evidence="4" id="KW-0804">Transcription</keyword>
<dbReference type="InterPro" id="IPR007737">
    <property type="entry name" value="Mga_HTH"/>
</dbReference>
<dbReference type="SUPFAM" id="SSF46785">
    <property type="entry name" value="Winged helix' DNA-binding domain"/>
    <property type="match status" value="1"/>
</dbReference>
<comment type="caution">
    <text evidence="7">The sequence shown here is derived from an EMBL/GenBank/DDBJ whole genome shotgun (WGS) entry which is preliminary data.</text>
</comment>
<dbReference type="Gene3D" id="1.10.1790.10">
    <property type="entry name" value="PRD domain"/>
    <property type="match status" value="2"/>
</dbReference>
<dbReference type="Gene3D" id="1.10.10.10">
    <property type="entry name" value="Winged helix-like DNA-binding domain superfamily/Winged helix DNA-binding domain"/>
    <property type="match status" value="2"/>
</dbReference>
<dbReference type="InterPro" id="IPR036390">
    <property type="entry name" value="WH_DNA-bd_sf"/>
</dbReference>
<dbReference type="PANTHER" id="PTHR30185">
    <property type="entry name" value="CRYPTIC BETA-GLUCOSIDE BGL OPERON ANTITERMINATOR"/>
    <property type="match status" value="1"/>
</dbReference>
<feature type="domain" description="PRD" evidence="6">
    <location>
        <begin position="276"/>
        <end position="382"/>
    </location>
</feature>
<keyword evidence="1" id="KW-0677">Repeat</keyword>
<keyword evidence="3" id="KW-0010">Activator</keyword>
<proteinExistence type="predicted"/>
<dbReference type="InterPro" id="IPR013196">
    <property type="entry name" value="HTH_11"/>
</dbReference>
<dbReference type="SUPFAM" id="SSF55804">
    <property type="entry name" value="Phoshotransferase/anion transport protein"/>
    <property type="match status" value="1"/>
</dbReference>
<evidence type="ECO:0000259" key="6">
    <source>
        <dbReference type="PROSITE" id="PS51372"/>
    </source>
</evidence>
<dbReference type="PROSITE" id="PS51372">
    <property type="entry name" value="PRD_2"/>
    <property type="match status" value="1"/>
</dbReference>
<keyword evidence="8" id="KW-1185">Reference proteome</keyword>
<sequence length="627" mass="71575">MTKKSNLLSFMQQNSDWHTSNELAIEIGVSVRTIKNYINQLRDEGNQIDSSSQGYRFIYSKNNNSPLYEGMNPNSVPSTSDERINYIINYLVNEKSEVNSYDLANQLFVSNTLILQDMKSVQRKVGRFGLSLRRHGDTWTLTGTERQKRSLLGALIYAETSGSFLNQSVIQLNFKNIDVDRIRQTVVDTCNTNNIYLNTFNLNNFILHLVIIIERVKQGNTITTNQSMSTTRNNSVASKIVFTIKEKLGLEFEEADIDELISLLETEINGTHKEKGYSEETALLVSNIIAYIKEVYDIDLASPSFKERFTFHLDRLIKRSRGNSISHNPIAGEVKISSPTIYECAVLIAHRISEKANIQLEDNEIAYIALHVGNAIAEQIEESKKLAVVILMPEYYNNAAIISNKLQNLFVNAINITKIVTDPSQIDISKEKIDMIIAFNANYEIPNITTVHLSQFVLSNDIKRLSVAISDKQHQIKKERFQERLLQFFNPQNFTATDNIVNIDQAFDYITKSFQEENIVNTDYKEKLYQRERMSSTAFGRVAIPHSFEMSAKKSRGFIIINPKGIQWSNGKKVYIVIGLAIDPKNSQLFRDVFDELSEIVTDINNVTKLVKSTNYREFIMNLVNSL</sequence>
<dbReference type="Pfam" id="PF00874">
    <property type="entry name" value="PRD"/>
    <property type="match status" value="2"/>
</dbReference>
<keyword evidence="2" id="KW-0805">Transcription regulation</keyword>
<dbReference type="InterPro" id="IPR011608">
    <property type="entry name" value="PRD"/>
</dbReference>
<dbReference type="InterPro" id="IPR016152">
    <property type="entry name" value="PTrfase/Anion_transptr"/>
</dbReference>
<evidence type="ECO:0000256" key="1">
    <source>
        <dbReference type="ARBA" id="ARBA00022737"/>
    </source>
</evidence>
<dbReference type="Gene3D" id="3.40.930.10">
    <property type="entry name" value="Mannitol-specific EII, Chain A"/>
    <property type="match status" value="1"/>
</dbReference>
<dbReference type="Pfam" id="PF00359">
    <property type="entry name" value="PTS_EIIA_2"/>
    <property type="match status" value="1"/>
</dbReference>
<dbReference type="PANTHER" id="PTHR30185:SF12">
    <property type="entry name" value="TRANSCRIPTIONAL REGULATOR MANR"/>
    <property type="match status" value="1"/>
</dbReference>
<dbReference type="PROSITE" id="PS51094">
    <property type="entry name" value="PTS_EIIA_TYPE_2"/>
    <property type="match status" value="1"/>
</dbReference>
<gene>
    <name evidence="7" type="ORF">J2Z60_001669</name>
</gene>
<dbReference type="InterPro" id="IPR036388">
    <property type="entry name" value="WH-like_DNA-bd_sf"/>
</dbReference>
<name>A0ABS4MFN8_9LACO</name>
<dbReference type="InterPro" id="IPR036634">
    <property type="entry name" value="PRD_sf"/>
</dbReference>
<evidence type="ECO:0000256" key="4">
    <source>
        <dbReference type="ARBA" id="ARBA00023163"/>
    </source>
</evidence>
<reference evidence="7 8" key="1">
    <citation type="submission" date="2021-03" db="EMBL/GenBank/DDBJ databases">
        <title>Genomic Encyclopedia of Type Strains, Phase IV (KMG-IV): sequencing the most valuable type-strain genomes for metagenomic binning, comparative biology and taxonomic classification.</title>
        <authorList>
            <person name="Goeker M."/>
        </authorList>
    </citation>
    <scope>NUCLEOTIDE SEQUENCE [LARGE SCALE GENOMIC DNA]</scope>
    <source>
        <strain evidence="7 8">DSM 101872</strain>
    </source>
</reference>
<evidence type="ECO:0000313" key="7">
    <source>
        <dbReference type="EMBL" id="MBP2058484.1"/>
    </source>
</evidence>
<dbReference type="EMBL" id="JAGGLU010000010">
    <property type="protein sequence ID" value="MBP2058484.1"/>
    <property type="molecule type" value="Genomic_DNA"/>
</dbReference>
<evidence type="ECO:0000256" key="2">
    <source>
        <dbReference type="ARBA" id="ARBA00023015"/>
    </source>
</evidence>